<sequence>MGEELSFEDDLDLSERETLPLLDITYRFSPHHMMDFSYVELSRNGSTTFGREGVTTDDILWSVGSRLESRFDSEVYRLAYGYSFFNDGKKEWGLLLGLHVTRFDLELSGRGSLVAVDQASGNEVEIEGEGERTYDSGFTVPLPVIGLHGSYAFTPNLYFRGWGQIFALEYDDYEGRLLNFAGMLEYALNEHFGFGLGYAYYSYDLDADGDRLNGSFDYDFRGPTLFFSASF</sequence>
<comment type="caution">
    <text evidence="1">The sequence shown here is derived from an EMBL/GenBank/DDBJ whole genome shotgun (WGS) entry which is preliminary data.</text>
</comment>
<dbReference type="EMBL" id="LVJZ01000003">
    <property type="protein sequence ID" value="ODB98646.1"/>
    <property type="molecule type" value="Genomic_DNA"/>
</dbReference>
<evidence type="ECO:0000313" key="1">
    <source>
        <dbReference type="EMBL" id="ODB98646.1"/>
    </source>
</evidence>
<protein>
    <recommendedName>
        <fullName evidence="3">Outer membrane protein beta-barrel domain-containing protein</fullName>
    </recommendedName>
</protein>
<dbReference type="Proteomes" id="UP000094849">
    <property type="component" value="Unassembled WGS sequence"/>
</dbReference>
<evidence type="ECO:0000313" key="2">
    <source>
        <dbReference type="Proteomes" id="UP000094849"/>
    </source>
</evidence>
<gene>
    <name evidence="1" type="ORF">A3196_14030</name>
</gene>
<dbReference type="AlphaFoldDB" id="A0A1E2UV60"/>
<organism evidence="1 2">
    <name type="scientific">Candidatus Thiodiazotropha endoloripes</name>
    <dbReference type="NCBI Taxonomy" id="1818881"/>
    <lineage>
        <taxon>Bacteria</taxon>
        <taxon>Pseudomonadati</taxon>
        <taxon>Pseudomonadota</taxon>
        <taxon>Gammaproteobacteria</taxon>
        <taxon>Chromatiales</taxon>
        <taxon>Sedimenticolaceae</taxon>
        <taxon>Candidatus Thiodiazotropha</taxon>
    </lineage>
</organism>
<reference evidence="1 2" key="1">
    <citation type="submission" date="2016-03" db="EMBL/GenBank/DDBJ databases">
        <title>Chemosynthetic sulphur-oxidizing symbionts of marine invertebrate animals are capable of nitrogen fixation.</title>
        <authorList>
            <person name="Petersen J.M."/>
            <person name="Kemper A."/>
            <person name="Gruber-Vodicka H."/>
            <person name="Cardini U."/>
            <person name="Geest Mvander."/>
            <person name="Kleiner M."/>
            <person name="Bulgheresi S."/>
            <person name="Fussmann M."/>
            <person name="Herbold C."/>
            <person name="Seah B.K.B."/>
            <person name="Antony C.Paul."/>
            <person name="Liu D."/>
            <person name="Belitz A."/>
            <person name="Weber M."/>
        </authorList>
    </citation>
    <scope>NUCLEOTIDE SEQUENCE [LARGE SCALE GENOMIC DNA]</scope>
    <source>
        <strain evidence="1">G_D</strain>
    </source>
</reference>
<evidence type="ECO:0008006" key="3">
    <source>
        <dbReference type="Google" id="ProtNLM"/>
    </source>
</evidence>
<accession>A0A1E2UV60</accession>
<name>A0A1E2UV60_9GAMM</name>
<dbReference type="STRING" id="1818881.A3196_14030"/>
<proteinExistence type="predicted"/>
<keyword evidence="2" id="KW-1185">Reference proteome</keyword>